<dbReference type="STRING" id="202956.BJN41_10190"/>
<dbReference type="RefSeq" id="WP_070154022.1">
    <property type="nucleotide sequence ID" value="NZ_MKQS01000008.1"/>
</dbReference>
<dbReference type="InterPro" id="IPR046532">
    <property type="entry name" value="DUF6597"/>
</dbReference>
<evidence type="ECO:0000259" key="4">
    <source>
        <dbReference type="PROSITE" id="PS01124"/>
    </source>
</evidence>
<dbReference type="GO" id="GO:0043565">
    <property type="term" value="F:sequence-specific DNA binding"/>
    <property type="evidence" value="ECO:0007669"/>
    <property type="project" value="InterPro"/>
</dbReference>
<dbReference type="SUPFAM" id="SSF46689">
    <property type="entry name" value="Homeodomain-like"/>
    <property type="match status" value="1"/>
</dbReference>
<evidence type="ECO:0000313" key="5">
    <source>
        <dbReference type="EMBL" id="OFE43822.1"/>
    </source>
</evidence>
<gene>
    <name evidence="5" type="ORF">BJN41_10190</name>
</gene>
<evidence type="ECO:0000256" key="3">
    <source>
        <dbReference type="ARBA" id="ARBA00023163"/>
    </source>
</evidence>
<dbReference type="PANTHER" id="PTHR46796:SF13">
    <property type="entry name" value="HTH-TYPE TRANSCRIPTIONAL ACTIVATOR RHAS"/>
    <property type="match status" value="1"/>
</dbReference>
<dbReference type="GO" id="GO:0003700">
    <property type="term" value="F:DNA-binding transcription factor activity"/>
    <property type="evidence" value="ECO:0007669"/>
    <property type="project" value="InterPro"/>
</dbReference>
<keyword evidence="3" id="KW-0804">Transcription</keyword>
<evidence type="ECO:0000256" key="2">
    <source>
        <dbReference type="ARBA" id="ARBA00023125"/>
    </source>
</evidence>
<dbReference type="SMART" id="SM00342">
    <property type="entry name" value="HTH_ARAC"/>
    <property type="match status" value="1"/>
</dbReference>
<dbReference type="PANTHER" id="PTHR46796">
    <property type="entry name" value="HTH-TYPE TRANSCRIPTIONAL ACTIVATOR RHAS-RELATED"/>
    <property type="match status" value="1"/>
</dbReference>
<proteinExistence type="predicted"/>
<comment type="caution">
    <text evidence="5">The sequence shown here is derived from an EMBL/GenBank/DDBJ whole genome shotgun (WGS) entry which is preliminary data.</text>
</comment>
<dbReference type="Gene3D" id="1.10.10.60">
    <property type="entry name" value="Homeodomain-like"/>
    <property type="match status" value="1"/>
</dbReference>
<dbReference type="InterPro" id="IPR009057">
    <property type="entry name" value="Homeodomain-like_sf"/>
</dbReference>
<dbReference type="Pfam" id="PF12833">
    <property type="entry name" value="HTH_18"/>
    <property type="match status" value="1"/>
</dbReference>
<reference evidence="5 6" key="1">
    <citation type="submission" date="2016-10" db="EMBL/GenBank/DDBJ databases">
        <title>Genome of airborne Acinetobacter sp. 5-2Ac02 in the hospital environment: Species near to Acinetobacter towneri.</title>
        <authorList>
            <person name="Barbosa B."/>
            <person name="Fernandez-Garcia L."/>
            <person name="Gato E."/>
            <person name="Leao R."/>
            <person name="Albano R."/>
            <person name="Fernandez B."/>
            <person name="Fernandez-Cuenca F."/>
            <person name="Marques E."/>
            <person name="Tomas M."/>
        </authorList>
    </citation>
    <scope>NUCLEOTIDE SEQUENCE [LARGE SCALE GENOMIC DNA]</scope>
    <source>
        <strain evidence="5 6">5-2Ac02</strain>
    </source>
</reference>
<dbReference type="Pfam" id="PF20240">
    <property type="entry name" value="DUF6597"/>
    <property type="match status" value="1"/>
</dbReference>
<feature type="domain" description="HTH araC/xylS-type" evidence="4">
    <location>
        <begin position="147"/>
        <end position="244"/>
    </location>
</feature>
<evidence type="ECO:0000256" key="1">
    <source>
        <dbReference type="ARBA" id="ARBA00023015"/>
    </source>
</evidence>
<dbReference type="InterPro" id="IPR018060">
    <property type="entry name" value="HTH_AraC"/>
</dbReference>
<dbReference type="AlphaFoldDB" id="A0A1E8E2C0"/>
<accession>A0A1E8E2C0</accession>
<keyword evidence="2" id="KW-0238">DNA-binding</keyword>
<protein>
    <recommendedName>
        <fullName evidence="4">HTH araC/xylS-type domain-containing protein</fullName>
    </recommendedName>
</protein>
<sequence>MSLSTPPIHISLPAAPLRPYISHYWLSFDNSDESFPIVPDGAVDVIVVVGGATSEVYAYGTTTIRSEVPLEIGSHYLGVRFRPGQSRHFLDARTSELTNAVHSADGVFLPDVSGLAESISVGSSFRHLDAVMLRHFKRQPPRHARIDDVIRHIETTHGTLRVSEVANMYCKSRRQFERTFLDVVGLSPKLFAQIIRFRRASALLANSNLPLAQIAAVIGYTDQSHFTHEFARFFGLPPVRVREHAAFLQDASLLTEHNGDSS</sequence>
<dbReference type="Proteomes" id="UP000186931">
    <property type="component" value="Unassembled WGS sequence"/>
</dbReference>
<dbReference type="InterPro" id="IPR050204">
    <property type="entry name" value="AraC_XylS_family_regulators"/>
</dbReference>
<evidence type="ECO:0000313" key="6">
    <source>
        <dbReference type="Proteomes" id="UP000186931"/>
    </source>
</evidence>
<dbReference type="EMBL" id="MKQS01000008">
    <property type="protein sequence ID" value="OFE43822.1"/>
    <property type="molecule type" value="Genomic_DNA"/>
</dbReference>
<name>A0A1E8E2C0_9GAMM</name>
<dbReference type="PROSITE" id="PS01124">
    <property type="entry name" value="HTH_ARAC_FAMILY_2"/>
    <property type="match status" value="1"/>
</dbReference>
<keyword evidence="1" id="KW-0805">Transcription regulation</keyword>
<organism evidence="5 6">
    <name type="scientific">Acinetobacter towneri</name>
    <dbReference type="NCBI Taxonomy" id="202956"/>
    <lineage>
        <taxon>Bacteria</taxon>
        <taxon>Pseudomonadati</taxon>
        <taxon>Pseudomonadota</taxon>
        <taxon>Gammaproteobacteria</taxon>
        <taxon>Moraxellales</taxon>
        <taxon>Moraxellaceae</taxon>
        <taxon>Acinetobacter</taxon>
    </lineage>
</organism>